<dbReference type="KEGG" id="xbc:ELE36_01900"/>
<evidence type="ECO:0000259" key="2">
    <source>
        <dbReference type="PROSITE" id="PS51352"/>
    </source>
</evidence>
<protein>
    <recommendedName>
        <fullName evidence="2">Thioredoxin domain-containing protein</fullName>
    </recommendedName>
</protein>
<dbReference type="AlphaFoldDB" id="A0A411HFH0"/>
<dbReference type="EMBL" id="CP035704">
    <property type="protein sequence ID" value="QBB69230.1"/>
    <property type="molecule type" value="Genomic_DNA"/>
</dbReference>
<dbReference type="PANTHER" id="PTHR32234">
    <property type="entry name" value="THIOL:DISULFIDE INTERCHANGE PROTEIN DSBD"/>
    <property type="match status" value="1"/>
</dbReference>
<dbReference type="PROSITE" id="PS51352">
    <property type="entry name" value="THIOREDOXIN_2"/>
    <property type="match status" value="1"/>
</dbReference>
<gene>
    <name evidence="3" type="ORF">ELE36_01900</name>
</gene>
<evidence type="ECO:0000313" key="3">
    <source>
        <dbReference type="EMBL" id="QBB69230.1"/>
    </source>
</evidence>
<keyword evidence="4" id="KW-1185">Reference proteome</keyword>
<dbReference type="SUPFAM" id="SSF52833">
    <property type="entry name" value="Thioredoxin-like"/>
    <property type="match status" value="1"/>
</dbReference>
<dbReference type="InterPro" id="IPR013766">
    <property type="entry name" value="Thioredoxin_domain"/>
</dbReference>
<dbReference type="PANTHER" id="PTHR32234:SF0">
    <property type="entry name" value="THIOL:DISULFIDE INTERCHANGE PROTEIN DSBD"/>
    <property type="match status" value="1"/>
</dbReference>
<organism evidence="3 4">
    <name type="scientific">Pseudolysobacter antarcticus</name>
    <dbReference type="NCBI Taxonomy" id="2511995"/>
    <lineage>
        <taxon>Bacteria</taxon>
        <taxon>Pseudomonadati</taxon>
        <taxon>Pseudomonadota</taxon>
        <taxon>Gammaproteobacteria</taxon>
        <taxon>Lysobacterales</taxon>
        <taxon>Rhodanobacteraceae</taxon>
        <taxon>Pseudolysobacter</taxon>
    </lineage>
</organism>
<dbReference type="Pfam" id="PF13899">
    <property type="entry name" value="Thioredoxin_7"/>
    <property type="match status" value="1"/>
</dbReference>
<keyword evidence="1" id="KW-0732">Signal</keyword>
<dbReference type="OrthoDB" id="195735at2"/>
<accession>A0A411HFH0</accession>
<dbReference type="Proteomes" id="UP000291562">
    <property type="component" value="Chromosome"/>
</dbReference>
<feature type="signal peptide" evidence="1">
    <location>
        <begin position="1"/>
        <end position="38"/>
    </location>
</feature>
<evidence type="ECO:0000256" key="1">
    <source>
        <dbReference type="SAM" id="SignalP"/>
    </source>
</evidence>
<dbReference type="GO" id="GO:0006950">
    <property type="term" value="P:response to stress"/>
    <property type="evidence" value="ECO:0007669"/>
    <property type="project" value="UniProtKB-ARBA"/>
</dbReference>
<dbReference type="Gene3D" id="1.25.40.10">
    <property type="entry name" value="Tetratricopeptide repeat domain"/>
    <property type="match status" value="1"/>
</dbReference>
<proteinExistence type="predicted"/>
<dbReference type="Gene3D" id="3.40.30.10">
    <property type="entry name" value="Glutaredoxin"/>
    <property type="match status" value="1"/>
</dbReference>
<dbReference type="InterPro" id="IPR036249">
    <property type="entry name" value="Thioredoxin-like_sf"/>
</dbReference>
<dbReference type="GO" id="GO:0015035">
    <property type="term" value="F:protein-disulfide reductase activity"/>
    <property type="evidence" value="ECO:0007669"/>
    <property type="project" value="TreeGrafter"/>
</dbReference>
<reference evidence="3 4" key="1">
    <citation type="submission" date="2019-01" db="EMBL/GenBank/DDBJ databases">
        <title>Pseudolysobacter antarctica gen. nov., sp. nov., isolated from Fildes Peninsula, Antarctica.</title>
        <authorList>
            <person name="Wei Z."/>
            <person name="Peng F."/>
        </authorList>
    </citation>
    <scope>NUCLEOTIDE SEQUENCE [LARGE SCALE GENOMIC DNA]</scope>
    <source>
        <strain evidence="3 4">AQ6-296</strain>
    </source>
</reference>
<feature type="domain" description="Thioredoxin" evidence="2">
    <location>
        <begin position="31"/>
        <end position="151"/>
    </location>
</feature>
<evidence type="ECO:0000313" key="4">
    <source>
        <dbReference type="Proteomes" id="UP000291562"/>
    </source>
</evidence>
<dbReference type="SUPFAM" id="SSF48452">
    <property type="entry name" value="TPR-like"/>
    <property type="match status" value="1"/>
</dbReference>
<feature type="chain" id="PRO_5019453462" description="Thioredoxin domain-containing protein" evidence="1">
    <location>
        <begin position="39"/>
        <end position="453"/>
    </location>
</feature>
<dbReference type="InterPro" id="IPR011990">
    <property type="entry name" value="TPR-like_helical_dom_sf"/>
</dbReference>
<dbReference type="GO" id="GO:0045454">
    <property type="term" value="P:cell redox homeostasis"/>
    <property type="evidence" value="ECO:0007669"/>
    <property type="project" value="TreeGrafter"/>
</dbReference>
<sequence>MMMQRSHALFATGKPMKNLWRLLVATLAGALLVSSLQAAESAHPTSVDAALEKAKQAHAPVLIDFSAPWCYSCYYMATHVLNGPEWLAVEAKTVVAEIDADSPDGAAWMKKLEVKALPMYVVLDEKGNELGRIVAEQPREKFYPQLNKILAAGNTLDQLKQKALGGSTDATATVLGSYQARGQGKEGLDWFASLPEKSRAVANKNTVVTLWLDRLKLLNALTAKDQPTAMASAQRVLAGDIGCDRPYVIDSLLEASEKLPAAERSKLLHPQKVAMDRFLDQQVFINTPTCADQRSAVISTADVDAALGDTTAESAVLDRAIDATRQRLGNDFSHDRNLADNLRVYLVRAKRNDELDALYPKLIAAYPDDYVYPYRYGRSLFERGNAAAALPLLEQAADKAYGQNRLTVATFRVKALKALKRQADAEKVVSEVLEQNGQWFPEQVAALKTALKS</sequence>
<name>A0A411HFH0_9GAMM</name>